<protein>
    <submittedName>
        <fullName evidence="1">Uncharacterized protein</fullName>
    </submittedName>
</protein>
<dbReference type="Proteomes" id="UP001415857">
    <property type="component" value="Unassembled WGS sequence"/>
</dbReference>
<dbReference type="AlphaFoldDB" id="A0AAP0R5F1"/>
<dbReference type="EMBL" id="JBBPBK010000014">
    <property type="protein sequence ID" value="KAK9270792.1"/>
    <property type="molecule type" value="Genomic_DNA"/>
</dbReference>
<gene>
    <name evidence="1" type="ORF">L1049_026377</name>
</gene>
<comment type="caution">
    <text evidence="1">The sequence shown here is derived from an EMBL/GenBank/DDBJ whole genome shotgun (WGS) entry which is preliminary data.</text>
</comment>
<keyword evidence="2" id="KW-1185">Reference proteome</keyword>
<name>A0AAP0R5F1_LIQFO</name>
<organism evidence="1 2">
    <name type="scientific">Liquidambar formosana</name>
    <name type="common">Formosan gum</name>
    <dbReference type="NCBI Taxonomy" id="63359"/>
    <lineage>
        <taxon>Eukaryota</taxon>
        <taxon>Viridiplantae</taxon>
        <taxon>Streptophyta</taxon>
        <taxon>Embryophyta</taxon>
        <taxon>Tracheophyta</taxon>
        <taxon>Spermatophyta</taxon>
        <taxon>Magnoliopsida</taxon>
        <taxon>eudicotyledons</taxon>
        <taxon>Gunneridae</taxon>
        <taxon>Pentapetalae</taxon>
        <taxon>Saxifragales</taxon>
        <taxon>Altingiaceae</taxon>
        <taxon>Liquidambar</taxon>
    </lineage>
</organism>
<evidence type="ECO:0000313" key="1">
    <source>
        <dbReference type="EMBL" id="KAK9270792.1"/>
    </source>
</evidence>
<sequence length="109" mass="12856">MGDLYSLKVLQGRGKTKKDVGCRVAALKKLCLHVTSQRVWSSIEWNEEQDLCRTRQLRRRLCWVLSEYEFGLSENRISFLRDPNVILSQNEHIWLDNFTVETRKSLCVL</sequence>
<evidence type="ECO:0000313" key="2">
    <source>
        <dbReference type="Proteomes" id="UP001415857"/>
    </source>
</evidence>
<accession>A0AAP0R5F1</accession>
<reference evidence="1 2" key="1">
    <citation type="journal article" date="2024" name="Plant J.">
        <title>Genome sequences and population genomics reveal climatic adaptation and genomic divergence between two closely related sweetgum species.</title>
        <authorList>
            <person name="Xu W.Q."/>
            <person name="Ren C.Q."/>
            <person name="Zhang X.Y."/>
            <person name="Comes H.P."/>
            <person name="Liu X.H."/>
            <person name="Li Y.G."/>
            <person name="Kettle C.J."/>
            <person name="Jalonen R."/>
            <person name="Gaisberger H."/>
            <person name="Ma Y.Z."/>
            <person name="Qiu Y.X."/>
        </authorList>
    </citation>
    <scope>NUCLEOTIDE SEQUENCE [LARGE SCALE GENOMIC DNA]</scope>
    <source>
        <strain evidence="1">Hangzhou</strain>
    </source>
</reference>
<proteinExistence type="predicted"/>